<evidence type="ECO:0000256" key="1">
    <source>
        <dbReference type="ARBA" id="ARBA00005820"/>
    </source>
</evidence>
<dbReference type="Pfam" id="PF00486">
    <property type="entry name" value="Trans_reg_C"/>
    <property type="match status" value="1"/>
</dbReference>
<keyword evidence="8" id="KW-1185">Reference proteome</keyword>
<dbReference type="Gene3D" id="1.10.8.430">
    <property type="entry name" value="Helical domain of apoptotic protease-activating factors"/>
    <property type="match status" value="1"/>
</dbReference>
<dbReference type="InterPro" id="IPR001867">
    <property type="entry name" value="OmpR/PhoB-type_DNA-bd"/>
</dbReference>
<dbReference type="PROSITE" id="PS51755">
    <property type="entry name" value="OMPR_PHOB"/>
    <property type="match status" value="1"/>
</dbReference>
<protein>
    <submittedName>
        <fullName evidence="7">BTAD domain-containing putative transcriptional regulator</fullName>
    </submittedName>
</protein>
<dbReference type="Gene3D" id="1.10.10.10">
    <property type="entry name" value="Winged helix-like DNA-binding domain superfamily/Winged helix DNA-binding domain"/>
    <property type="match status" value="1"/>
</dbReference>
<evidence type="ECO:0000256" key="2">
    <source>
        <dbReference type="ARBA" id="ARBA00023015"/>
    </source>
</evidence>
<dbReference type="InterPro" id="IPR051677">
    <property type="entry name" value="AfsR-DnrI-RedD_regulator"/>
</dbReference>
<dbReference type="Proteomes" id="UP001499854">
    <property type="component" value="Unassembled WGS sequence"/>
</dbReference>
<dbReference type="InterPro" id="IPR016032">
    <property type="entry name" value="Sig_transdc_resp-reg_C-effctor"/>
</dbReference>
<comment type="similarity">
    <text evidence="1">Belongs to the AfsR/DnrI/RedD regulatory family.</text>
</comment>
<evidence type="ECO:0000259" key="6">
    <source>
        <dbReference type="PROSITE" id="PS51755"/>
    </source>
</evidence>
<accession>A0ABP5CNF6</accession>
<dbReference type="PANTHER" id="PTHR35807">
    <property type="entry name" value="TRANSCRIPTIONAL REGULATOR REDD-RELATED"/>
    <property type="match status" value="1"/>
</dbReference>
<dbReference type="SUPFAM" id="SSF52540">
    <property type="entry name" value="P-loop containing nucleoside triphosphate hydrolases"/>
    <property type="match status" value="1"/>
</dbReference>
<evidence type="ECO:0000256" key="4">
    <source>
        <dbReference type="ARBA" id="ARBA00023163"/>
    </source>
</evidence>
<dbReference type="SMART" id="SM00028">
    <property type="entry name" value="TPR"/>
    <property type="match status" value="5"/>
</dbReference>
<reference evidence="8" key="1">
    <citation type="journal article" date="2019" name="Int. J. Syst. Evol. Microbiol.">
        <title>The Global Catalogue of Microorganisms (GCM) 10K type strain sequencing project: providing services to taxonomists for standard genome sequencing and annotation.</title>
        <authorList>
            <consortium name="The Broad Institute Genomics Platform"/>
            <consortium name="The Broad Institute Genome Sequencing Center for Infectious Disease"/>
            <person name="Wu L."/>
            <person name="Ma J."/>
        </authorList>
    </citation>
    <scope>NUCLEOTIDE SEQUENCE [LARGE SCALE GENOMIC DNA]</scope>
    <source>
        <strain evidence="8">JCM 16013</strain>
    </source>
</reference>
<dbReference type="SMART" id="SM01043">
    <property type="entry name" value="BTAD"/>
    <property type="match status" value="1"/>
</dbReference>
<dbReference type="InterPro" id="IPR019734">
    <property type="entry name" value="TPR_rpt"/>
</dbReference>
<dbReference type="InterPro" id="IPR042197">
    <property type="entry name" value="Apaf_helical"/>
</dbReference>
<dbReference type="PANTHER" id="PTHR35807:SF1">
    <property type="entry name" value="TRANSCRIPTIONAL REGULATOR REDD"/>
    <property type="match status" value="1"/>
</dbReference>
<dbReference type="InterPro" id="IPR036388">
    <property type="entry name" value="WH-like_DNA-bd_sf"/>
</dbReference>
<keyword evidence="3 5" id="KW-0238">DNA-binding</keyword>
<sequence>MRFGLLGPLEVEVEGRPVVIGSAMHRALLAVLLLRANRPVAQGALQAVLWGENPPATAAASLKNHVSRLRRILGDGTGERLRTVPSGYLFRVEDGELDTEEFRALILDGRDARARQDWSRVHRATSEALRLWRGTPLDDVPGEAVHLESRHLAEAHREMLEWHFDAAIRLGVHDGLAARLATAVEEHPLVETFSMQLMQVLHGSGRSAEALEVYQRLRRTLVDELGLEPSAQVQTVQRQILDASTGPEPTPASHPGPAHVPPHIPAHLPADLADFTGREAYVRDLCALLTPTDPANAAALPVCTITGMGGAGKTALAVHTAHRVKDGFPDGQLYIDLRGRDATPRTPDEVLGGFLRDLGVADQAALADQDAKAARYRTLTAGRRLLVVLDNARDAAQVRPLLPGSGSCAVLVTSRHKLPGLDGASHLDLDELNADEARTLLSRIIGQARIDAEPEATDAVLGFCAGLPLAVRIAGARLASRARWKVATLADRLADERRRLDELRLADVAVRSCFQVSYTSLEAPDSLGAGFPTGRNRDADRVDPARALRLLGLCGSSEISLPAAAALLGRSPDVAEEALEVLVDACLLDHPMPGRYRLHDLLRVYAAERAAEEEPEAEQVAAVERLARWTLAALAGADAATFPNNRRPELPAPDPDHPAPEFADQEAALAWFDLEAEALTATTAVAAARGLHTLAWLIPAFAMGFLRASCRYPEWAALNTIGLASARALGDREGEARMLTARSSMLLQLNQPDEAEVCIRAALYLRRAMGDAVGELAQLSNLGIVYERQGRDELARSHYEDVLALARKIGRRSAEANVLNNLATVEDRLGNYDAALSHLAACRAVWRELDDPDGESFAQANIGAVLLHRGDFAQALACLEEVLPVTRSFGNRIGEAENLTHQGQALEALGRHAEARERLQQAGQLWKELGDPQYEEVTAALAAAEAR</sequence>
<dbReference type="EMBL" id="BAAAQM010000011">
    <property type="protein sequence ID" value="GAA1965573.1"/>
    <property type="molecule type" value="Genomic_DNA"/>
</dbReference>
<name>A0ABP5CNF6_9ACTN</name>
<dbReference type="Gene3D" id="1.25.40.10">
    <property type="entry name" value="Tetratricopeptide repeat domain"/>
    <property type="match status" value="2"/>
</dbReference>
<keyword evidence="4" id="KW-0804">Transcription</keyword>
<feature type="DNA-binding region" description="OmpR/PhoB-type" evidence="5">
    <location>
        <begin position="1"/>
        <end position="92"/>
    </location>
</feature>
<dbReference type="SUPFAM" id="SSF48452">
    <property type="entry name" value="TPR-like"/>
    <property type="match status" value="2"/>
</dbReference>
<proteinExistence type="inferred from homology"/>
<dbReference type="Gene3D" id="3.40.50.300">
    <property type="entry name" value="P-loop containing nucleotide triphosphate hydrolases"/>
    <property type="match status" value="1"/>
</dbReference>
<dbReference type="InterPro" id="IPR027417">
    <property type="entry name" value="P-loop_NTPase"/>
</dbReference>
<dbReference type="RefSeq" id="WP_344657033.1">
    <property type="nucleotide sequence ID" value="NZ_BAAAQM010000011.1"/>
</dbReference>
<dbReference type="InterPro" id="IPR005158">
    <property type="entry name" value="BTAD"/>
</dbReference>
<evidence type="ECO:0000313" key="8">
    <source>
        <dbReference type="Proteomes" id="UP001499854"/>
    </source>
</evidence>
<evidence type="ECO:0000256" key="5">
    <source>
        <dbReference type="PROSITE-ProRule" id="PRU01091"/>
    </source>
</evidence>
<evidence type="ECO:0000313" key="7">
    <source>
        <dbReference type="EMBL" id="GAA1965573.1"/>
    </source>
</evidence>
<evidence type="ECO:0000256" key="3">
    <source>
        <dbReference type="ARBA" id="ARBA00023125"/>
    </source>
</evidence>
<gene>
    <name evidence="7" type="ORF">GCM10009838_23890</name>
</gene>
<dbReference type="CDD" id="cd15831">
    <property type="entry name" value="BTAD"/>
    <property type="match status" value="1"/>
</dbReference>
<comment type="caution">
    <text evidence="7">The sequence shown here is derived from an EMBL/GenBank/DDBJ whole genome shotgun (WGS) entry which is preliminary data.</text>
</comment>
<dbReference type="Pfam" id="PF03704">
    <property type="entry name" value="BTAD"/>
    <property type="match status" value="1"/>
</dbReference>
<feature type="domain" description="OmpR/PhoB-type" evidence="6">
    <location>
        <begin position="1"/>
        <end position="92"/>
    </location>
</feature>
<dbReference type="InterPro" id="IPR011990">
    <property type="entry name" value="TPR-like_helical_dom_sf"/>
</dbReference>
<dbReference type="SUPFAM" id="SSF46894">
    <property type="entry name" value="C-terminal effector domain of the bipartite response regulators"/>
    <property type="match status" value="1"/>
</dbReference>
<keyword evidence="2" id="KW-0805">Transcription regulation</keyword>
<organism evidence="7 8">
    <name type="scientific">Catenulispora subtropica</name>
    <dbReference type="NCBI Taxonomy" id="450798"/>
    <lineage>
        <taxon>Bacteria</taxon>
        <taxon>Bacillati</taxon>
        <taxon>Actinomycetota</taxon>
        <taxon>Actinomycetes</taxon>
        <taxon>Catenulisporales</taxon>
        <taxon>Catenulisporaceae</taxon>
        <taxon>Catenulispora</taxon>
    </lineage>
</organism>
<dbReference type="Pfam" id="PF13424">
    <property type="entry name" value="TPR_12"/>
    <property type="match status" value="2"/>
</dbReference>
<dbReference type="SMART" id="SM00862">
    <property type="entry name" value="Trans_reg_C"/>
    <property type="match status" value="1"/>
</dbReference>
<dbReference type="PRINTS" id="PR00364">
    <property type="entry name" value="DISEASERSIST"/>
</dbReference>